<dbReference type="NCBIfam" id="NF007959">
    <property type="entry name" value="PRK10678.1"/>
    <property type="match status" value="1"/>
</dbReference>
<gene>
    <name evidence="12" type="ORF">HMPREF1476_01861</name>
</gene>
<sequence length="153" mass="17161">MAITDIRVGEADFSLDEELSRIMRESPSAGGVASFVGLVRNKNDGAAVSRMTLEHYPGMTEKSLAKIAAAARERFHLVDVIVVHRVGELKVGDRIVLCLTSAEHRGDAFAGCEYIMDWLKTEAPFWKKEQTPDGERWVDARESDDKARERWLV</sequence>
<evidence type="ECO:0000313" key="13">
    <source>
        <dbReference type="Proteomes" id="UP000014400"/>
    </source>
</evidence>
<comment type="catalytic activity">
    <reaction evidence="11">
        <text>2 [molybdopterin-synthase sulfur-carrier protein]-C-terminal-Gly-aminoethanethioate + cyclic pyranopterin phosphate + H2O = molybdopterin + 2 [molybdopterin-synthase sulfur-carrier protein]-C-terminal Gly-Gly + 2 H(+)</text>
        <dbReference type="Rhea" id="RHEA:26333"/>
        <dbReference type="Rhea" id="RHEA-COMP:12202"/>
        <dbReference type="Rhea" id="RHEA-COMP:19907"/>
        <dbReference type="ChEBI" id="CHEBI:15377"/>
        <dbReference type="ChEBI" id="CHEBI:15378"/>
        <dbReference type="ChEBI" id="CHEBI:58698"/>
        <dbReference type="ChEBI" id="CHEBI:59648"/>
        <dbReference type="ChEBI" id="CHEBI:90778"/>
        <dbReference type="ChEBI" id="CHEBI:232372"/>
        <dbReference type="EC" id="2.8.1.12"/>
    </reaction>
</comment>
<comment type="caution">
    <text evidence="12">The sequence shown here is derived from an EMBL/GenBank/DDBJ whole genome shotgun (WGS) entry which is preliminary data.</text>
</comment>
<comment type="subunit">
    <text evidence="6">Heterotetramer of 2 MoaD subunits and 2 MoaE subunits. Also stable as homodimer. The enzyme changes between these two forms during catalysis.</text>
</comment>
<evidence type="ECO:0000256" key="11">
    <source>
        <dbReference type="ARBA" id="ARBA00049878"/>
    </source>
</evidence>
<evidence type="ECO:0000313" key="12">
    <source>
        <dbReference type="EMBL" id="EPD98155.1"/>
    </source>
</evidence>
<evidence type="ECO:0000256" key="10">
    <source>
        <dbReference type="ARBA" id="ARBA00032474"/>
    </source>
</evidence>
<dbReference type="InterPro" id="IPR003448">
    <property type="entry name" value="Mopterin_biosynth_MoaE"/>
</dbReference>
<proteinExistence type="inferred from homology"/>
<evidence type="ECO:0000256" key="4">
    <source>
        <dbReference type="ARBA" id="ARBA00013858"/>
    </source>
</evidence>
<comment type="similarity">
    <text evidence="2">Belongs to the MoaE family.</text>
</comment>
<organism evidence="12 13">
    <name type="scientific">Sutterella wadsworthensis HGA0223</name>
    <dbReference type="NCBI Taxonomy" id="1203554"/>
    <lineage>
        <taxon>Bacteria</taxon>
        <taxon>Pseudomonadati</taxon>
        <taxon>Pseudomonadota</taxon>
        <taxon>Betaproteobacteria</taxon>
        <taxon>Burkholderiales</taxon>
        <taxon>Sutterellaceae</taxon>
        <taxon>Sutterella</taxon>
    </lineage>
</organism>
<dbReference type="EC" id="2.8.1.12" evidence="3"/>
<name>S3BFQ9_9BURK</name>
<evidence type="ECO:0000256" key="7">
    <source>
        <dbReference type="ARBA" id="ARBA00029745"/>
    </source>
</evidence>
<dbReference type="HOGENOM" id="CLU_089568_2_1_4"/>
<evidence type="ECO:0000256" key="6">
    <source>
        <dbReference type="ARBA" id="ARBA00026066"/>
    </source>
</evidence>
<dbReference type="GO" id="GO:0030366">
    <property type="term" value="F:molybdopterin synthase activity"/>
    <property type="evidence" value="ECO:0007669"/>
    <property type="project" value="UniProtKB-EC"/>
</dbReference>
<dbReference type="eggNOG" id="COG0314">
    <property type="taxonomic scope" value="Bacteria"/>
</dbReference>
<evidence type="ECO:0000256" key="3">
    <source>
        <dbReference type="ARBA" id="ARBA00011950"/>
    </source>
</evidence>
<dbReference type="InterPro" id="IPR036563">
    <property type="entry name" value="MoaE_sf"/>
</dbReference>
<dbReference type="Gene3D" id="3.90.1170.40">
    <property type="entry name" value="Molybdopterin biosynthesis MoaE subunit"/>
    <property type="match status" value="1"/>
</dbReference>
<dbReference type="GO" id="GO:0006777">
    <property type="term" value="P:Mo-molybdopterin cofactor biosynthetic process"/>
    <property type="evidence" value="ECO:0007669"/>
    <property type="project" value="UniProtKB-KW"/>
</dbReference>
<evidence type="ECO:0000256" key="8">
    <source>
        <dbReference type="ARBA" id="ARBA00030407"/>
    </source>
</evidence>
<keyword evidence="13" id="KW-1185">Reference proteome</keyword>
<dbReference type="AlphaFoldDB" id="S3BFQ9"/>
<dbReference type="CDD" id="cd00756">
    <property type="entry name" value="MoaE"/>
    <property type="match status" value="1"/>
</dbReference>
<evidence type="ECO:0000256" key="9">
    <source>
        <dbReference type="ARBA" id="ARBA00030781"/>
    </source>
</evidence>
<dbReference type="EMBL" id="ATCF01000027">
    <property type="protein sequence ID" value="EPD98155.1"/>
    <property type="molecule type" value="Genomic_DNA"/>
</dbReference>
<dbReference type="Pfam" id="PF02391">
    <property type="entry name" value="MoaE"/>
    <property type="match status" value="1"/>
</dbReference>
<evidence type="ECO:0000256" key="2">
    <source>
        <dbReference type="ARBA" id="ARBA00005426"/>
    </source>
</evidence>
<protein>
    <recommendedName>
        <fullName evidence="4">Molybdopterin synthase catalytic subunit</fullName>
        <ecNumber evidence="3">2.8.1.12</ecNumber>
    </recommendedName>
    <alternativeName>
        <fullName evidence="9">MPT synthase subunit 2</fullName>
    </alternativeName>
    <alternativeName>
        <fullName evidence="7">Molybdenum cofactor biosynthesis protein E</fullName>
    </alternativeName>
    <alternativeName>
        <fullName evidence="8">Molybdopterin-converting factor large subunit</fullName>
    </alternativeName>
    <alternativeName>
        <fullName evidence="10">Molybdopterin-converting factor subunit 2</fullName>
    </alternativeName>
</protein>
<evidence type="ECO:0000256" key="1">
    <source>
        <dbReference type="ARBA" id="ARBA00005046"/>
    </source>
</evidence>
<dbReference type="SUPFAM" id="SSF54690">
    <property type="entry name" value="Molybdopterin synthase subunit MoaE"/>
    <property type="match status" value="1"/>
</dbReference>
<dbReference type="Proteomes" id="UP000014400">
    <property type="component" value="Unassembled WGS sequence"/>
</dbReference>
<dbReference type="PATRIC" id="fig|1203554.3.peg.1941"/>
<dbReference type="UniPathway" id="UPA00344"/>
<dbReference type="PANTHER" id="PTHR23404">
    <property type="entry name" value="MOLYBDOPTERIN SYNTHASE RELATED"/>
    <property type="match status" value="1"/>
</dbReference>
<dbReference type="STRING" id="1203554.HMPREF1476_01861"/>
<accession>S3BFQ9</accession>
<comment type="pathway">
    <text evidence="1">Cofactor biosynthesis; molybdopterin biosynthesis.</text>
</comment>
<keyword evidence="5" id="KW-0501">Molybdenum cofactor biosynthesis</keyword>
<dbReference type="RefSeq" id="WP_005430480.1">
    <property type="nucleotide sequence ID" value="NZ_KE150480.1"/>
</dbReference>
<reference evidence="12 13" key="1">
    <citation type="submission" date="2013-04" db="EMBL/GenBank/DDBJ databases">
        <title>The Genome Sequence of Sutterella wadsworthensis HGA0223.</title>
        <authorList>
            <consortium name="The Broad Institute Genomics Platform"/>
            <person name="Earl A."/>
            <person name="Ward D."/>
            <person name="Feldgarden M."/>
            <person name="Gevers D."/>
            <person name="Schmidt T.M."/>
            <person name="Dover J."/>
            <person name="Dai D."/>
            <person name="Walker B."/>
            <person name="Young S."/>
            <person name="Zeng Q."/>
            <person name="Gargeya S."/>
            <person name="Fitzgerald M."/>
            <person name="Haas B."/>
            <person name="Abouelleil A."/>
            <person name="Allen A.W."/>
            <person name="Alvarado L."/>
            <person name="Arachchi H.M."/>
            <person name="Berlin A.M."/>
            <person name="Chapman S.B."/>
            <person name="Gainer-Dewar J."/>
            <person name="Goldberg J."/>
            <person name="Griggs A."/>
            <person name="Gujja S."/>
            <person name="Hansen M."/>
            <person name="Howarth C."/>
            <person name="Imamovic A."/>
            <person name="Ireland A."/>
            <person name="Larimer J."/>
            <person name="McCowan C."/>
            <person name="Murphy C."/>
            <person name="Pearson M."/>
            <person name="Poon T.W."/>
            <person name="Priest M."/>
            <person name="Roberts A."/>
            <person name="Saif S."/>
            <person name="Shea T."/>
            <person name="Sisk P."/>
            <person name="Sykes S."/>
            <person name="Wortman J."/>
            <person name="Nusbaum C."/>
            <person name="Birren B."/>
        </authorList>
    </citation>
    <scope>NUCLEOTIDE SEQUENCE [LARGE SCALE GENOMIC DNA]</scope>
    <source>
        <strain evidence="12 13">HGA0223</strain>
    </source>
</reference>
<evidence type="ECO:0000256" key="5">
    <source>
        <dbReference type="ARBA" id="ARBA00023150"/>
    </source>
</evidence>